<dbReference type="EMBL" id="CAJVPU010014997">
    <property type="protein sequence ID" value="CAG8643719.1"/>
    <property type="molecule type" value="Genomic_DNA"/>
</dbReference>
<dbReference type="Proteomes" id="UP000789702">
    <property type="component" value="Unassembled WGS sequence"/>
</dbReference>
<evidence type="ECO:0000313" key="2">
    <source>
        <dbReference type="Proteomes" id="UP000789702"/>
    </source>
</evidence>
<gene>
    <name evidence="1" type="ORF">DHETER_LOCUS8962</name>
</gene>
<reference evidence="1" key="1">
    <citation type="submission" date="2021-06" db="EMBL/GenBank/DDBJ databases">
        <authorList>
            <person name="Kallberg Y."/>
            <person name="Tangrot J."/>
            <person name="Rosling A."/>
        </authorList>
    </citation>
    <scope>NUCLEOTIDE SEQUENCE</scope>
    <source>
        <strain evidence="1">IL203A</strain>
    </source>
</reference>
<protein>
    <submittedName>
        <fullName evidence="1">3050_t:CDS:1</fullName>
    </submittedName>
</protein>
<feature type="non-terminal residue" evidence="1">
    <location>
        <position position="74"/>
    </location>
</feature>
<accession>A0ACA9NAM9</accession>
<proteinExistence type="predicted"/>
<keyword evidence="2" id="KW-1185">Reference proteome</keyword>
<evidence type="ECO:0000313" key="1">
    <source>
        <dbReference type="EMBL" id="CAG8643719.1"/>
    </source>
</evidence>
<sequence>MTEIEQDHDYESLPANSSLTANLIAGALAGIGEHTIMYPVDSIKTRMQIINPTPQAVYTGVANAFSRIYTTEGI</sequence>
<organism evidence="1 2">
    <name type="scientific">Dentiscutata heterogama</name>
    <dbReference type="NCBI Taxonomy" id="1316150"/>
    <lineage>
        <taxon>Eukaryota</taxon>
        <taxon>Fungi</taxon>
        <taxon>Fungi incertae sedis</taxon>
        <taxon>Mucoromycota</taxon>
        <taxon>Glomeromycotina</taxon>
        <taxon>Glomeromycetes</taxon>
        <taxon>Diversisporales</taxon>
        <taxon>Gigasporaceae</taxon>
        <taxon>Dentiscutata</taxon>
    </lineage>
</organism>
<name>A0ACA9NAM9_9GLOM</name>
<comment type="caution">
    <text evidence="1">The sequence shown here is derived from an EMBL/GenBank/DDBJ whole genome shotgun (WGS) entry which is preliminary data.</text>
</comment>